<protein>
    <recommendedName>
        <fullName evidence="1">Integrase catalytic domain-containing protein</fullName>
    </recommendedName>
</protein>
<dbReference type="InterPro" id="IPR001584">
    <property type="entry name" value="Integrase_cat-core"/>
</dbReference>
<accession>A0A5J4PEL5</accession>
<proteinExistence type="predicted"/>
<evidence type="ECO:0000313" key="2">
    <source>
        <dbReference type="EMBL" id="KAA6307925.1"/>
    </source>
</evidence>
<dbReference type="GO" id="GO:0003676">
    <property type="term" value="F:nucleic acid binding"/>
    <property type="evidence" value="ECO:0007669"/>
    <property type="project" value="InterPro"/>
</dbReference>
<dbReference type="SUPFAM" id="SSF53098">
    <property type="entry name" value="Ribonuclease H-like"/>
    <property type="match status" value="1"/>
</dbReference>
<dbReference type="Gene3D" id="3.30.420.10">
    <property type="entry name" value="Ribonuclease H-like superfamily/Ribonuclease H"/>
    <property type="match status" value="1"/>
</dbReference>
<gene>
    <name evidence="2" type="ORF">EZS27_040402</name>
</gene>
<reference evidence="2" key="1">
    <citation type="submission" date="2019-03" db="EMBL/GenBank/DDBJ databases">
        <title>Single cell metagenomics reveals metabolic interactions within the superorganism composed of flagellate Streblomastix strix and complex community of Bacteroidetes bacteria on its surface.</title>
        <authorList>
            <person name="Treitli S.C."/>
            <person name="Kolisko M."/>
            <person name="Husnik F."/>
            <person name="Keeling P."/>
            <person name="Hampl V."/>
        </authorList>
    </citation>
    <scope>NUCLEOTIDE SEQUENCE</scope>
    <source>
        <strain evidence="2">STM</strain>
    </source>
</reference>
<dbReference type="PROSITE" id="PS50994">
    <property type="entry name" value="INTEGRASE"/>
    <property type="match status" value="1"/>
</dbReference>
<evidence type="ECO:0000259" key="1">
    <source>
        <dbReference type="PROSITE" id="PS50994"/>
    </source>
</evidence>
<organism evidence="2">
    <name type="scientific">termite gut metagenome</name>
    <dbReference type="NCBI Taxonomy" id="433724"/>
    <lineage>
        <taxon>unclassified sequences</taxon>
        <taxon>metagenomes</taxon>
        <taxon>organismal metagenomes</taxon>
    </lineage>
</organism>
<dbReference type="AlphaFoldDB" id="A0A5J4PEL5"/>
<dbReference type="Pfam" id="PF13683">
    <property type="entry name" value="rve_3"/>
    <property type="match status" value="1"/>
</dbReference>
<name>A0A5J4PEL5_9ZZZZ</name>
<sequence length="125" mass="14950">MIEELQYCGAGEHREFQLYLAIEDIEHTKTKAKSPQTNGICERFHRTMQDEFYATAFRKKIYQTIDDLQADIDVWLKYYNEERPHTGKHCYGKTPMQTWEGWYPSCKRQITRYSLSKFCIFAFVG</sequence>
<dbReference type="InterPro" id="IPR036397">
    <property type="entry name" value="RNaseH_sf"/>
</dbReference>
<comment type="caution">
    <text evidence="2">The sequence shown here is derived from an EMBL/GenBank/DDBJ whole genome shotgun (WGS) entry which is preliminary data.</text>
</comment>
<dbReference type="InterPro" id="IPR012337">
    <property type="entry name" value="RNaseH-like_sf"/>
</dbReference>
<feature type="domain" description="Integrase catalytic" evidence="1">
    <location>
        <begin position="1"/>
        <end position="103"/>
    </location>
</feature>
<dbReference type="GO" id="GO:0015074">
    <property type="term" value="P:DNA integration"/>
    <property type="evidence" value="ECO:0007669"/>
    <property type="project" value="InterPro"/>
</dbReference>
<dbReference type="EMBL" id="SNRY01008821">
    <property type="protein sequence ID" value="KAA6307925.1"/>
    <property type="molecule type" value="Genomic_DNA"/>
</dbReference>